<gene>
    <name evidence="1" type="ORF">E2C01_080351</name>
</gene>
<organism evidence="1 2">
    <name type="scientific">Portunus trituberculatus</name>
    <name type="common">Swimming crab</name>
    <name type="synonym">Neptunus trituberculatus</name>
    <dbReference type="NCBI Taxonomy" id="210409"/>
    <lineage>
        <taxon>Eukaryota</taxon>
        <taxon>Metazoa</taxon>
        <taxon>Ecdysozoa</taxon>
        <taxon>Arthropoda</taxon>
        <taxon>Crustacea</taxon>
        <taxon>Multicrustacea</taxon>
        <taxon>Malacostraca</taxon>
        <taxon>Eumalacostraca</taxon>
        <taxon>Eucarida</taxon>
        <taxon>Decapoda</taxon>
        <taxon>Pleocyemata</taxon>
        <taxon>Brachyura</taxon>
        <taxon>Eubrachyura</taxon>
        <taxon>Portunoidea</taxon>
        <taxon>Portunidae</taxon>
        <taxon>Portuninae</taxon>
        <taxon>Portunus</taxon>
    </lineage>
</organism>
<dbReference type="EMBL" id="VSRR010068840">
    <property type="protein sequence ID" value="MPC85570.1"/>
    <property type="molecule type" value="Genomic_DNA"/>
</dbReference>
<sequence length="115" mass="12411">MTDVYVSSLAPCEGLRRAGAAQVVDLFLAAQMVQKCVETHQGAAASTLVMLESACPHQVCVCVCVCVCVLPPYLHLSSFSLNLCTLSAATISSLRPFQMSTVLCGKLNFLMFRRH</sequence>
<evidence type="ECO:0000313" key="2">
    <source>
        <dbReference type="Proteomes" id="UP000324222"/>
    </source>
</evidence>
<accession>A0A5B7ILZ2</accession>
<evidence type="ECO:0000313" key="1">
    <source>
        <dbReference type="EMBL" id="MPC85570.1"/>
    </source>
</evidence>
<proteinExistence type="predicted"/>
<dbReference type="Proteomes" id="UP000324222">
    <property type="component" value="Unassembled WGS sequence"/>
</dbReference>
<dbReference type="OrthoDB" id="680339at2759"/>
<name>A0A5B7ILZ2_PORTR</name>
<dbReference type="AlphaFoldDB" id="A0A5B7ILZ2"/>
<comment type="caution">
    <text evidence="1">The sequence shown here is derived from an EMBL/GenBank/DDBJ whole genome shotgun (WGS) entry which is preliminary data.</text>
</comment>
<reference evidence="1 2" key="1">
    <citation type="submission" date="2019-05" db="EMBL/GenBank/DDBJ databases">
        <title>Another draft genome of Portunus trituberculatus and its Hox gene families provides insights of decapod evolution.</title>
        <authorList>
            <person name="Jeong J.-H."/>
            <person name="Song I."/>
            <person name="Kim S."/>
            <person name="Choi T."/>
            <person name="Kim D."/>
            <person name="Ryu S."/>
            <person name="Kim W."/>
        </authorList>
    </citation>
    <scope>NUCLEOTIDE SEQUENCE [LARGE SCALE GENOMIC DNA]</scope>
    <source>
        <tissue evidence="1">Muscle</tissue>
    </source>
</reference>
<protein>
    <submittedName>
        <fullName evidence="1">Uncharacterized protein</fullName>
    </submittedName>
</protein>
<keyword evidence="2" id="KW-1185">Reference proteome</keyword>